<dbReference type="HOGENOM" id="CLU_033863_9_2_7"/>
<comment type="similarity">
    <text evidence="2">Belongs to the EamA transporter family.</text>
</comment>
<feature type="domain" description="EamA" evidence="7">
    <location>
        <begin position="10"/>
        <end position="143"/>
    </location>
</feature>
<keyword evidence="3 6" id="KW-0812">Transmembrane</keyword>
<accession>F0JEQ8</accession>
<evidence type="ECO:0000256" key="6">
    <source>
        <dbReference type="SAM" id="Phobius"/>
    </source>
</evidence>
<feature type="transmembrane region" description="Helical" evidence="6">
    <location>
        <begin position="12"/>
        <end position="32"/>
    </location>
</feature>
<keyword evidence="5 6" id="KW-0472">Membrane</keyword>
<proteinExistence type="inferred from homology"/>
<comment type="subcellular location">
    <subcellularLocation>
        <location evidence="1">Membrane</location>
        <topology evidence="1">Multi-pass membrane protein</topology>
    </subcellularLocation>
</comment>
<sequence precursor="true">MLRKSIHAGGPLLILSGALCFSTTGFASALVVADGASVLAVGAVRMLIGGAALAAWCAWRGILPKRGSWSARDLLPPTLALAAYQLLFFKGTNTAGVALGTVMSIGISPIAVAVLNWIVNAERPARAWYPATIVALFGLVLLNWTDGSPDRLRSLLPSIGAGFAYAVYVVFSKPLLRYAPETGIMEVCLLCGLCLSPFLFLSPMRWLASGTGIAVALDLGLVTAALAFTLMLGGLRTTPAPTAATLGLAEPLCAALLGFLCLNEAVTPHAVVGIACLMGGALILSVWPSPCNSLNNRPKIHNRT</sequence>
<dbReference type="InterPro" id="IPR050638">
    <property type="entry name" value="AA-Vitamin_Transporters"/>
</dbReference>
<dbReference type="SUPFAM" id="SSF103481">
    <property type="entry name" value="Multidrug resistance efflux transporter EmrE"/>
    <property type="match status" value="2"/>
</dbReference>
<keyword evidence="9" id="KW-1185">Reference proteome</keyword>
<feature type="transmembrane region" description="Helical" evidence="6">
    <location>
        <begin position="95"/>
        <end position="115"/>
    </location>
</feature>
<reference evidence="8 9" key="1">
    <citation type="journal article" date="2011" name="J. Bacteriol.">
        <title>Genome sequence of the mercury-methylating strain Desulfovibrio desulfuricans ND132.</title>
        <authorList>
            <person name="Brown S.D."/>
            <person name="Gilmour C.C."/>
            <person name="Kucken A.M."/>
            <person name="Wall J.D."/>
            <person name="Elias D.A."/>
            <person name="Brandt C.C."/>
            <person name="Podar M."/>
            <person name="Chertkov O."/>
            <person name="Held B."/>
            <person name="Bruce D.C."/>
            <person name="Detter J.C."/>
            <person name="Tapia R."/>
            <person name="Han C.S."/>
            <person name="Goodwin L.A."/>
            <person name="Cheng J.F."/>
            <person name="Pitluck S."/>
            <person name="Woyke T."/>
            <person name="Mikhailova N."/>
            <person name="Ivanova N.N."/>
            <person name="Han J."/>
            <person name="Lucas S."/>
            <person name="Lapidus A.L."/>
            <person name="Land M.L."/>
            <person name="Hauser L.J."/>
            <person name="Palumbo A.V."/>
        </authorList>
    </citation>
    <scope>NUCLEOTIDE SEQUENCE [LARGE SCALE GENOMIC DNA]</scope>
    <source>
        <strain evidence="8 9">ND132</strain>
    </source>
</reference>
<feature type="domain" description="EamA" evidence="7">
    <location>
        <begin position="159"/>
        <end position="285"/>
    </location>
</feature>
<evidence type="ECO:0000256" key="2">
    <source>
        <dbReference type="ARBA" id="ARBA00007362"/>
    </source>
</evidence>
<feature type="transmembrane region" description="Helical" evidence="6">
    <location>
        <begin position="183"/>
        <end position="201"/>
    </location>
</feature>
<dbReference type="OrthoDB" id="5464713at2"/>
<protein>
    <recommendedName>
        <fullName evidence="7">EamA domain-containing protein</fullName>
    </recommendedName>
</protein>
<dbReference type="PANTHER" id="PTHR32322">
    <property type="entry name" value="INNER MEMBRANE TRANSPORTER"/>
    <property type="match status" value="1"/>
</dbReference>
<feature type="transmembrane region" description="Helical" evidence="6">
    <location>
        <begin position="127"/>
        <end position="145"/>
    </location>
</feature>
<dbReference type="InterPro" id="IPR000620">
    <property type="entry name" value="EamA_dom"/>
</dbReference>
<evidence type="ECO:0000313" key="8">
    <source>
        <dbReference type="EMBL" id="EGB14787.1"/>
    </source>
</evidence>
<evidence type="ECO:0000256" key="3">
    <source>
        <dbReference type="ARBA" id="ARBA00022692"/>
    </source>
</evidence>
<name>F0JEQ8_9BACT</name>
<evidence type="ECO:0000256" key="1">
    <source>
        <dbReference type="ARBA" id="ARBA00004141"/>
    </source>
</evidence>
<feature type="transmembrane region" description="Helical" evidence="6">
    <location>
        <begin position="213"/>
        <end position="235"/>
    </location>
</feature>
<organism evidence="8 9">
    <name type="scientific">Pseudodesulfovibrio mercurii</name>
    <dbReference type="NCBI Taxonomy" id="641491"/>
    <lineage>
        <taxon>Bacteria</taxon>
        <taxon>Pseudomonadati</taxon>
        <taxon>Thermodesulfobacteriota</taxon>
        <taxon>Desulfovibrionia</taxon>
        <taxon>Desulfovibrionales</taxon>
        <taxon>Desulfovibrionaceae</taxon>
    </lineage>
</organism>
<feature type="transmembrane region" description="Helical" evidence="6">
    <location>
        <begin position="38"/>
        <end position="59"/>
    </location>
</feature>
<dbReference type="RefSeq" id="WP_014322215.1">
    <property type="nucleotide sequence ID" value="NC_016803.1"/>
</dbReference>
<evidence type="ECO:0000259" key="7">
    <source>
        <dbReference type="Pfam" id="PF00892"/>
    </source>
</evidence>
<keyword evidence="4 6" id="KW-1133">Transmembrane helix</keyword>
<dbReference type="PANTHER" id="PTHR32322:SF2">
    <property type="entry name" value="EAMA DOMAIN-CONTAINING PROTEIN"/>
    <property type="match status" value="1"/>
</dbReference>
<dbReference type="Pfam" id="PF00892">
    <property type="entry name" value="EamA"/>
    <property type="match status" value="2"/>
</dbReference>
<dbReference type="AlphaFoldDB" id="F0JEQ8"/>
<evidence type="ECO:0000313" key="9">
    <source>
        <dbReference type="Proteomes" id="UP000007845"/>
    </source>
</evidence>
<evidence type="ECO:0000256" key="5">
    <source>
        <dbReference type="ARBA" id="ARBA00023136"/>
    </source>
</evidence>
<dbReference type="eggNOG" id="COG0697">
    <property type="taxonomic scope" value="Bacteria"/>
</dbReference>
<dbReference type="InterPro" id="IPR037185">
    <property type="entry name" value="EmrE-like"/>
</dbReference>
<dbReference type="STRING" id="641491.DND132_1580"/>
<dbReference type="Proteomes" id="UP000007845">
    <property type="component" value="Chromosome"/>
</dbReference>
<dbReference type="KEGG" id="ddn:DND132_1580"/>
<feature type="transmembrane region" description="Helical" evidence="6">
    <location>
        <begin position="266"/>
        <end position="287"/>
    </location>
</feature>
<dbReference type="EMBL" id="CP003220">
    <property type="protein sequence ID" value="EGB14787.1"/>
    <property type="molecule type" value="Genomic_DNA"/>
</dbReference>
<evidence type="ECO:0000256" key="4">
    <source>
        <dbReference type="ARBA" id="ARBA00022989"/>
    </source>
</evidence>
<gene>
    <name evidence="8" type="ORF">DND132_1580</name>
</gene>
<feature type="transmembrane region" description="Helical" evidence="6">
    <location>
        <begin position="151"/>
        <end position="171"/>
    </location>
</feature>
<dbReference type="GO" id="GO:0016020">
    <property type="term" value="C:membrane"/>
    <property type="evidence" value="ECO:0007669"/>
    <property type="project" value="UniProtKB-SubCell"/>
</dbReference>